<proteinExistence type="inferred from homology"/>
<evidence type="ECO:0000256" key="6">
    <source>
        <dbReference type="ARBA" id="ARBA00022989"/>
    </source>
</evidence>
<keyword evidence="4" id="KW-1003">Cell membrane</keyword>
<feature type="transmembrane region" description="Helical" evidence="8">
    <location>
        <begin position="193"/>
        <end position="217"/>
    </location>
</feature>
<comment type="caution">
    <text evidence="9">The sequence shown here is derived from an EMBL/GenBank/DDBJ whole genome shotgun (WGS) entry which is preliminary data.</text>
</comment>
<feature type="transmembrane region" description="Helical" evidence="8">
    <location>
        <begin position="64"/>
        <end position="85"/>
    </location>
</feature>
<evidence type="ECO:0000313" key="9">
    <source>
        <dbReference type="EMBL" id="MFC5986820.1"/>
    </source>
</evidence>
<evidence type="ECO:0000256" key="1">
    <source>
        <dbReference type="ARBA" id="ARBA00004651"/>
    </source>
</evidence>
<comment type="similarity">
    <text evidence="2">Belongs to the binding-protein-dependent transport system permease family. FecCD subfamily.</text>
</comment>
<gene>
    <name evidence="9" type="ORF">ACFPXP_10360</name>
</gene>
<feature type="transmembrane region" description="Helical" evidence="8">
    <location>
        <begin position="309"/>
        <end position="326"/>
    </location>
</feature>
<dbReference type="PANTHER" id="PTHR30472">
    <property type="entry name" value="FERRIC ENTEROBACTIN TRANSPORT SYSTEM PERMEASE PROTEIN"/>
    <property type="match status" value="1"/>
</dbReference>
<keyword evidence="5 8" id="KW-0812">Transmembrane</keyword>
<keyword evidence="10" id="KW-1185">Reference proteome</keyword>
<accession>A0ABW1INZ9</accession>
<organism evidence="9 10">
    <name type="scientific">Marinicrinis lubricantis</name>
    <dbReference type="NCBI Taxonomy" id="2086470"/>
    <lineage>
        <taxon>Bacteria</taxon>
        <taxon>Bacillati</taxon>
        <taxon>Bacillota</taxon>
        <taxon>Bacilli</taxon>
        <taxon>Bacillales</taxon>
        <taxon>Paenibacillaceae</taxon>
    </lineage>
</organism>
<feature type="transmembrane region" description="Helical" evidence="8">
    <location>
        <begin position="238"/>
        <end position="267"/>
    </location>
</feature>
<evidence type="ECO:0000313" key="10">
    <source>
        <dbReference type="Proteomes" id="UP001596250"/>
    </source>
</evidence>
<feature type="transmembrane region" description="Helical" evidence="8">
    <location>
        <begin position="150"/>
        <end position="173"/>
    </location>
</feature>
<dbReference type="SUPFAM" id="SSF81345">
    <property type="entry name" value="ABC transporter involved in vitamin B12 uptake, BtuC"/>
    <property type="match status" value="1"/>
</dbReference>
<evidence type="ECO:0000256" key="7">
    <source>
        <dbReference type="ARBA" id="ARBA00023136"/>
    </source>
</evidence>
<feature type="transmembrane region" description="Helical" evidence="8">
    <location>
        <begin position="94"/>
        <end position="112"/>
    </location>
</feature>
<dbReference type="Proteomes" id="UP001596250">
    <property type="component" value="Unassembled WGS sequence"/>
</dbReference>
<evidence type="ECO:0000256" key="5">
    <source>
        <dbReference type="ARBA" id="ARBA00022692"/>
    </source>
</evidence>
<dbReference type="InterPro" id="IPR000522">
    <property type="entry name" value="ABC_transptr_permease_BtuC"/>
</dbReference>
<evidence type="ECO:0000256" key="4">
    <source>
        <dbReference type="ARBA" id="ARBA00022475"/>
    </source>
</evidence>
<evidence type="ECO:0000256" key="3">
    <source>
        <dbReference type="ARBA" id="ARBA00022448"/>
    </source>
</evidence>
<evidence type="ECO:0000256" key="2">
    <source>
        <dbReference type="ARBA" id="ARBA00007935"/>
    </source>
</evidence>
<feature type="transmembrane region" description="Helical" evidence="8">
    <location>
        <begin position="12"/>
        <end position="35"/>
    </location>
</feature>
<dbReference type="RefSeq" id="WP_379894133.1">
    <property type="nucleotide sequence ID" value="NZ_CBCSCT010000070.1"/>
</dbReference>
<protein>
    <submittedName>
        <fullName evidence="9">FecCD family ABC transporter permease</fullName>
    </submittedName>
</protein>
<dbReference type="CDD" id="cd06550">
    <property type="entry name" value="TM_ABC_iron-siderophores_like"/>
    <property type="match status" value="1"/>
</dbReference>
<sequence length="331" mass="35020">MKNTKTVNPRVWITIFILGVVVVSIISMGIGALYIHPLDILKSLFGQDENNYSYIIMNFRLPRILVAWLAGAGLAVSGAILQGVIRNPLASPDVIGITKGAGLAAVIVILLYPKSPVYVLPIAAFLGAAVVAIALYALAYQKGVKPGTLALVGIALGAMCHAGIQFFMIKFPVEVNAALGWLSGSVWGRGWDHVLVLAPWIILLLPITMLLAMKLDILTLGDEVAKGLGERVERLRRLLLILAVALAGACVAIVGTIGFVGLIAPHIAKQLVGAKHRVVLPLSACVGAICILVADAIGRGLLPPSEIPAGIFTAIIGAPYFFYLLFRKKTS</sequence>
<reference evidence="10" key="1">
    <citation type="journal article" date="2019" name="Int. J. Syst. Evol. Microbiol.">
        <title>The Global Catalogue of Microorganisms (GCM) 10K type strain sequencing project: providing services to taxonomists for standard genome sequencing and annotation.</title>
        <authorList>
            <consortium name="The Broad Institute Genomics Platform"/>
            <consortium name="The Broad Institute Genome Sequencing Center for Infectious Disease"/>
            <person name="Wu L."/>
            <person name="Ma J."/>
        </authorList>
    </citation>
    <scope>NUCLEOTIDE SEQUENCE [LARGE SCALE GENOMIC DNA]</scope>
    <source>
        <strain evidence="10">CCM 8749</strain>
    </source>
</reference>
<dbReference type="InterPro" id="IPR037294">
    <property type="entry name" value="ABC_BtuC-like"/>
</dbReference>
<keyword evidence="3" id="KW-0813">Transport</keyword>
<comment type="subcellular location">
    <subcellularLocation>
        <location evidence="1">Cell membrane</location>
        <topology evidence="1">Multi-pass membrane protein</topology>
    </subcellularLocation>
</comment>
<evidence type="ECO:0000256" key="8">
    <source>
        <dbReference type="SAM" id="Phobius"/>
    </source>
</evidence>
<dbReference type="PANTHER" id="PTHR30472:SF37">
    <property type="entry name" value="FE(3+) DICITRATE TRANSPORT SYSTEM PERMEASE PROTEIN FECD-RELATED"/>
    <property type="match status" value="1"/>
</dbReference>
<dbReference type="EMBL" id="JBHSQV010000136">
    <property type="protein sequence ID" value="MFC5986820.1"/>
    <property type="molecule type" value="Genomic_DNA"/>
</dbReference>
<name>A0ABW1INZ9_9BACL</name>
<keyword evidence="6 8" id="KW-1133">Transmembrane helix</keyword>
<feature type="transmembrane region" description="Helical" evidence="8">
    <location>
        <begin position="118"/>
        <end position="138"/>
    </location>
</feature>
<dbReference type="Pfam" id="PF01032">
    <property type="entry name" value="FecCD"/>
    <property type="match status" value="1"/>
</dbReference>
<keyword evidence="7 8" id="KW-0472">Membrane</keyword>
<dbReference type="Gene3D" id="1.10.3470.10">
    <property type="entry name" value="ABC transporter involved in vitamin B12 uptake, BtuC"/>
    <property type="match status" value="1"/>
</dbReference>